<name>A0A3D9LFD9_9MICC</name>
<dbReference type="EMBL" id="QREH01000001">
    <property type="protein sequence ID" value="REE04366.1"/>
    <property type="molecule type" value="Genomic_DNA"/>
</dbReference>
<feature type="region of interest" description="Disordered" evidence="1">
    <location>
        <begin position="96"/>
        <end position="153"/>
    </location>
</feature>
<dbReference type="InterPro" id="IPR017927">
    <property type="entry name" value="FAD-bd_FR_type"/>
</dbReference>
<dbReference type="InterPro" id="IPR039261">
    <property type="entry name" value="FNR_nucleotide-bd"/>
</dbReference>
<feature type="region of interest" description="Disordered" evidence="1">
    <location>
        <begin position="1"/>
        <end position="61"/>
    </location>
</feature>
<feature type="compositionally biased region" description="Polar residues" evidence="1">
    <location>
        <begin position="9"/>
        <end position="22"/>
    </location>
</feature>
<evidence type="ECO:0000256" key="1">
    <source>
        <dbReference type="SAM" id="MobiDB-lite"/>
    </source>
</evidence>
<dbReference type="Pfam" id="PF08021">
    <property type="entry name" value="FAD_binding_9"/>
    <property type="match status" value="1"/>
</dbReference>
<feature type="compositionally biased region" description="Low complexity" evidence="1">
    <location>
        <begin position="23"/>
        <end position="45"/>
    </location>
</feature>
<dbReference type="InterPro" id="IPR013113">
    <property type="entry name" value="SIP_FAD-bd"/>
</dbReference>
<dbReference type="AlphaFoldDB" id="A0A3D9LFD9"/>
<dbReference type="CDD" id="cd06193">
    <property type="entry name" value="siderophore_interacting"/>
    <property type="match status" value="1"/>
</dbReference>
<feature type="compositionally biased region" description="Basic residues" evidence="1">
    <location>
        <begin position="116"/>
        <end position="127"/>
    </location>
</feature>
<dbReference type="Gene3D" id="2.40.30.10">
    <property type="entry name" value="Translation factors"/>
    <property type="match status" value="1"/>
</dbReference>
<dbReference type="SUPFAM" id="SSF63380">
    <property type="entry name" value="Riboflavin synthase domain-like"/>
    <property type="match status" value="1"/>
</dbReference>
<dbReference type="InterPro" id="IPR017938">
    <property type="entry name" value="Riboflavin_synthase-like_b-brl"/>
</dbReference>
<keyword evidence="4" id="KW-1185">Reference proteome</keyword>
<evidence type="ECO:0000259" key="2">
    <source>
        <dbReference type="PROSITE" id="PS51384"/>
    </source>
</evidence>
<sequence length="426" mass="45689">MGSTDENDPTAGTGQPSGESPETASAAAGNPAAAIAAAGNPTAGSGQPAGVSSEPGAEEAYERYRAARERYAVAKYEYKAAQYALKAARLREQVAAGGTVGKRGKGDKYGKYGKYDHHHHRRRHLHGGRQERSDYGQHGQYGHADGDSQEGVVRRGALGPVETRDSSDRRKGKQVVLDVVSTEPLGEHFQRLTLGGPGFADFRDNHFTDKYVKILFVDPALGLTPPYDVQTLRKSLPKHQRPVRRTYTVHSVDAEAETLVIDFVLHGDTGVAGPWAAAAQVGDPVAFSGPGGKYAPDPAADAHLLVGDESALPAISAALAAMPEDAAGQAFIEVGSPADEWELTVPSGVEVTWLHRGGEYRLGRSQLAATVEGIGRAEWPAGRVHAFVHGEKSMVKRLRRHLTEERGVDRRMLSLSSYWTYGQADD</sequence>
<dbReference type="PANTHER" id="PTHR30157">
    <property type="entry name" value="FERRIC REDUCTASE, NADPH-DEPENDENT"/>
    <property type="match status" value="1"/>
</dbReference>
<dbReference type="Proteomes" id="UP000256727">
    <property type="component" value="Unassembled WGS sequence"/>
</dbReference>
<evidence type="ECO:0000313" key="4">
    <source>
        <dbReference type="Proteomes" id="UP000256727"/>
    </source>
</evidence>
<accession>A0A3D9LFD9</accession>
<dbReference type="Pfam" id="PF04954">
    <property type="entry name" value="SIP"/>
    <property type="match status" value="1"/>
</dbReference>
<reference evidence="3 4" key="1">
    <citation type="submission" date="2018-07" db="EMBL/GenBank/DDBJ databases">
        <title>Sequencing the genomes of 1000 actinobacteria strains.</title>
        <authorList>
            <person name="Klenk H.-P."/>
        </authorList>
    </citation>
    <scope>NUCLEOTIDE SEQUENCE [LARGE SCALE GENOMIC DNA]</scope>
    <source>
        <strain evidence="3 4">DSM 14442</strain>
    </source>
</reference>
<dbReference type="Gene3D" id="3.40.50.80">
    <property type="entry name" value="Nucleotide-binding domain of ferredoxin-NADP reductase (FNR) module"/>
    <property type="match status" value="1"/>
</dbReference>
<dbReference type="InterPro" id="IPR039374">
    <property type="entry name" value="SIP_fam"/>
</dbReference>
<dbReference type="PANTHER" id="PTHR30157:SF0">
    <property type="entry name" value="NADPH-DEPENDENT FERRIC-CHELATE REDUCTASE"/>
    <property type="match status" value="1"/>
</dbReference>
<organism evidence="3 4">
    <name type="scientific">Citricoccus muralis</name>
    <dbReference type="NCBI Taxonomy" id="169134"/>
    <lineage>
        <taxon>Bacteria</taxon>
        <taxon>Bacillati</taxon>
        <taxon>Actinomycetota</taxon>
        <taxon>Actinomycetes</taxon>
        <taxon>Micrococcales</taxon>
        <taxon>Micrococcaceae</taxon>
        <taxon>Citricoccus</taxon>
    </lineage>
</organism>
<feature type="domain" description="FAD-binding FR-type" evidence="2">
    <location>
        <begin position="172"/>
        <end position="297"/>
    </location>
</feature>
<dbReference type="PROSITE" id="PS51384">
    <property type="entry name" value="FAD_FR"/>
    <property type="match status" value="1"/>
</dbReference>
<dbReference type="InterPro" id="IPR007037">
    <property type="entry name" value="SIP_rossman_dom"/>
</dbReference>
<dbReference type="RefSeq" id="WP_115932314.1">
    <property type="nucleotide sequence ID" value="NZ_QREH01000001.1"/>
</dbReference>
<evidence type="ECO:0000313" key="3">
    <source>
        <dbReference type="EMBL" id="REE04366.1"/>
    </source>
</evidence>
<feature type="compositionally biased region" description="Basic and acidic residues" evidence="1">
    <location>
        <begin position="104"/>
        <end position="115"/>
    </location>
</feature>
<gene>
    <name evidence="3" type="ORF">C8E99_2201</name>
</gene>
<comment type="caution">
    <text evidence="3">The sequence shown here is derived from an EMBL/GenBank/DDBJ whole genome shotgun (WGS) entry which is preliminary data.</text>
</comment>
<dbReference type="OrthoDB" id="9814826at2"/>
<dbReference type="GO" id="GO:0016491">
    <property type="term" value="F:oxidoreductase activity"/>
    <property type="evidence" value="ECO:0007669"/>
    <property type="project" value="InterPro"/>
</dbReference>
<protein>
    <submittedName>
        <fullName evidence="3">NADPH-dependent ferric siderophore reductase</fullName>
    </submittedName>
</protein>
<proteinExistence type="predicted"/>